<dbReference type="KEGG" id="splu:LK06_008315"/>
<evidence type="ECO:0000256" key="4">
    <source>
        <dbReference type="ARBA" id="ARBA00022475"/>
    </source>
</evidence>
<feature type="transmembrane region" description="Helical" evidence="9">
    <location>
        <begin position="125"/>
        <end position="146"/>
    </location>
</feature>
<dbReference type="RefSeq" id="WP_039657500.1">
    <property type="nucleotide sequence ID" value="NZ_CP021080.1"/>
</dbReference>
<evidence type="ECO:0000313" key="12">
    <source>
        <dbReference type="Proteomes" id="UP000031501"/>
    </source>
</evidence>
<feature type="region of interest" description="Disordered" evidence="8">
    <location>
        <begin position="1"/>
        <end position="25"/>
    </location>
</feature>
<dbReference type="EMBL" id="CP022433">
    <property type="protein sequence ID" value="ASN24226.1"/>
    <property type="molecule type" value="Genomic_DNA"/>
</dbReference>
<name>A0A221NWL9_9ACTN</name>
<dbReference type="STRING" id="1355015.LK06_008315"/>
<keyword evidence="3" id="KW-0813">Transport</keyword>
<comment type="similarity">
    <text evidence="2">Belongs to the major facilitator superfamily. Bcr/CmlA family.</text>
</comment>
<dbReference type="InterPro" id="IPR004812">
    <property type="entry name" value="Efflux_drug-R_Bcr/CmlA"/>
</dbReference>
<evidence type="ECO:0000259" key="10">
    <source>
        <dbReference type="PROSITE" id="PS50850"/>
    </source>
</evidence>
<dbReference type="PROSITE" id="PS00216">
    <property type="entry name" value="SUGAR_TRANSPORT_1"/>
    <property type="match status" value="1"/>
</dbReference>
<dbReference type="SUPFAM" id="SSF103473">
    <property type="entry name" value="MFS general substrate transporter"/>
    <property type="match status" value="1"/>
</dbReference>
<keyword evidence="6 9" id="KW-1133">Transmembrane helix</keyword>
<gene>
    <name evidence="11" type="ORF">LK07_09420</name>
</gene>
<dbReference type="FunFam" id="1.20.1720.10:FF:000005">
    <property type="entry name" value="Bcr/CflA family efflux transporter"/>
    <property type="match status" value="1"/>
</dbReference>
<feature type="transmembrane region" description="Helical" evidence="9">
    <location>
        <begin position="188"/>
        <end position="206"/>
    </location>
</feature>
<feature type="transmembrane region" description="Helical" evidence="9">
    <location>
        <begin position="317"/>
        <end position="339"/>
    </location>
</feature>
<dbReference type="PROSITE" id="PS50850">
    <property type="entry name" value="MFS"/>
    <property type="match status" value="1"/>
</dbReference>
<feature type="transmembrane region" description="Helical" evidence="9">
    <location>
        <begin position="100"/>
        <end position="119"/>
    </location>
</feature>
<dbReference type="Proteomes" id="UP000031501">
    <property type="component" value="Chromosome"/>
</dbReference>
<evidence type="ECO:0000256" key="1">
    <source>
        <dbReference type="ARBA" id="ARBA00004651"/>
    </source>
</evidence>
<dbReference type="GO" id="GO:0005886">
    <property type="term" value="C:plasma membrane"/>
    <property type="evidence" value="ECO:0007669"/>
    <property type="project" value="UniProtKB-SubCell"/>
</dbReference>
<dbReference type="OrthoDB" id="9814303at2"/>
<dbReference type="InterPro" id="IPR036259">
    <property type="entry name" value="MFS_trans_sf"/>
</dbReference>
<feature type="transmembrane region" description="Helical" evidence="9">
    <location>
        <begin position="30"/>
        <end position="48"/>
    </location>
</feature>
<feature type="domain" description="Major facilitator superfamily (MFS) profile" evidence="10">
    <location>
        <begin position="32"/>
        <end position="435"/>
    </location>
</feature>
<feature type="transmembrane region" description="Helical" evidence="9">
    <location>
        <begin position="345"/>
        <end position="363"/>
    </location>
</feature>
<keyword evidence="7 9" id="KW-0472">Membrane</keyword>
<reference evidence="11 12" key="1">
    <citation type="submission" date="2017-07" db="EMBL/GenBank/DDBJ databases">
        <title>Genome sequence of Streptomyces pluripotens MUSC 137T.</title>
        <authorList>
            <person name="Ser H.-L."/>
            <person name="Lee L.-H."/>
        </authorList>
    </citation>
    <scope>NUCLEOTIDE SEQUENCE [LARGE SCALE GENOMIC DNA]</scope>
    <source>
        <strain evidence="11 12">MUSC 137</strain>
    </source>
</reference>
<evidence type="ECO:0000256" key="7">
    <source>
        <dbReference type="ARBA" id="ARBA00023136"/>
    </source>
</evidence>
<evidence type="ECO:0000256" key="9">
    <source>
        <dbReference type="SAM" id="Phobius"/>
    </source>
</evidence>
<dbReference type="InterPro" id="IPR020846">
    <property type="entry name" value="MFS_dom"/>
</dbReference>
<feature type="transmembrane region" description="Helical" evidence="9">
    <location>
        <begin position="158"/>
        <end position="176"/>
    </location>
</feature>
<proteinExistence type="inferred from homology"/>
<dbReference type="Pfam" id="PF07690">
    <property type="entry name" value="MFS_1"/>
    <property type="match status" value="1"/>
</dbReference>
<sequence>MPDHAAASTPETGHAGTPAAAPPPTATRRTSLLVTLVLGGLTATPPLAMDMYLPALPEVTRALHAPAATVQLTLTACLAGMALGQLVVGPLSDRWGRRRPLLTGLVVYVLATALCAFAPNVETLVAFRLAQGLAGAAGIVIARAVVRDLYDGVAMARFFSTLMLISGAAPIVAPLIGGQILRVTDWRGVFLVLTVVGAALAALTWVRLPETLPLTPAIAPAAGPSARRSHGSGVGQALRAMRGLLADLPFTGYMLAGGFAFAALFAYISASPFVIQEIYGASPQTFSLLFGLNSVGLVAAGQINGKVLVGRVSLDKVLATGLAAIVLAAGALLLISAGAFGEVGLAPVATALFVLMSAMGITLPNAQSLALLRTRHAAGSASALLGSSSFLIGAVASPLVGIAGEHTAVPMAVVQLSGALVAVTCFVGMCRPWTTHDDARTRSEGDEN</sequence>
<comment type="subcellular location">
    <subcellularLocation>
        <location evidence="1">Cell membrane</location>
        <topology evidence="1">Multi-pass membrane protein</topology>
    </subcellularLocation>
</comment>
<evidence type="ECO:0000256" key="5">
    <source>
        <dbReference type="ARBA" id="ARBA00022692"/>
    </source>
</evidence>
<evidence type="ECO:0000256" key="8">
    <source>
        <dbReference type="SAM" id="MobiDB-lite"/>
    </source>
</evidence>
<evidence type="ECO:0000256" key="3">
    <source>
        <dbReference type="ARBA" id="ARBA00022448"/>
    </source>
</evidence>
<feature type="transmembrane region" description="Helical" evidence="9">
    <location>
        <begin position="288"/>
        <end position="305"/>
    </location>
</feature>
<accession>A0A221NWL9</accession>
<dbReference type="InterPro" id="IPR005829">
    <property type="entry name" value="Sugar_transporter_CS"/>
</dbReference>
<dbReference type="GO" id="GO:0042910">
    <property type="term" value="F:xenobiotic transmembrane transporter activity"/>
    <property type="evidence" value="ECO:0007669"/>
    <property type="project" value="InterPro"/>
</dbReference>
<feature type="transmembrane region" description="Helical" evidence="9">
    <location>
        <begin position="383"/>
        <end position="403"/>
    </location>
</feature>
<keyword evidence="5 9" id="KW-0812">Transmembrane</keyword>
<evidence type="ECO:0000256" key="2">
    <source>
        <dbReference type="ARBA" id="ARBA00006236"/>
    </source>
</evidence>
<dbReference type="CDD" id="cd17320">
    <property type="entry name" value="MFS_MdfA_MDR_like"/>
    <property type="match status" value="1"/>
</dbReference>
<dbReference type="InterPro" id="IPR011701">
    <property type="entry name" value="MFS"/>
</dbReference>
<dbReference type="PANTHER" id="PTHR23502">
    <property type="entry name" value="MAJOR FACILITATOR SUPERFAMILY"/>
    <property type="match status" value="1"/>
</dbReference>
<keyword evidence="12" id="KW-1185">Reference proteome</keyword>
<dbReference type="Gene3D" id="1.20.1720.10">
    <property type="entry name" value="Multidrug resistance protein D"/>
    <property type="match status" value="1"/>
</dbReference>
<feature type="compositionally biased region" description="Low complexity" evidence="8">
    <location>
        <begin position="9"/>
        <end position="19"/>
    </location>
</feature>
<evidence type="ECO:0000313" key="11">
    <source>
        <dbReference type="EMBL" id="ASN24226.1"/>
    </source>
</evidence>
<dbReference type="NCBIfam" id="TIGR00710">
    <property type="entry name" value="efflux_Bcr_CflA"/>
    <property type="match status" value="1"/>
</dbReference>
<dbReference type="AlphaFoldDB" id="A0A221NWL9"/>
<keyword evidence="4" id="KW-1003">Cell membrane</keyword>
<protein>
    <submittedName>
        <fullName evidence="11">Bcr/CflA family drug resistance efflux transporter</fullName>
    </submittedName>
</protein>
<feature type="transmembrane region" description="Helical" evidence="9">
    <location>
        <begin position="68"/>
        <end position="88"/>
    </location>
</feature>
<organism evidence="11 12">
    <name type="scientific">Streptomyces pluripotens</name>
    <dbReference type="NCBI Taxonomy" id="1355015"/>
    <lineage>
        <taxon>Bacteria</taxon>
        <taxon>Bacillati</taxon>
        <taxon>Actinomycetota</taxon>
        <taxon>Actinomycetes</taxon>
        <taxon>Kitasatosporales</taxon>
        <taxon>Streptomycetaceae</taxon>
        <taxon>Streptomyces</taxon>
    </lineage>
</organism>
<feature type="transmembrane region" description="Helical" evidence="9">
    <location>
        <begin position="248"/>
        <end position="268"/>
    </location>
</feature>
<dbReference type="GO" id="GO:1990961">
    <property type="term" value="P:xenobiotic detoxification by transmembrane export across the plasma membrane"/>
    <property type="evidence" value="ECO:0007669"/>
    <property type="project" value="InterPro"/>
</dbReference>
<evidence type="ECO:0000256" key="6">
    <source>
        <dbReference type="ARBA" id="ARBA00022989"/>
    </source>
</evidence>
<dbReference type="PANTHER" id="PTHR23502:SF132">
    <property type="entry name" value="POLYAMINE TRANSPORTER 2-RELATED"/>
    <property type="match status" value="1"/>
</dbReference>
<feature type="transmembrane region" description="Helical" evidence="9">
    <location>
        <begin position="409"/>
        <end position="430"/>
    </location>
</feature>